<organism evidence="1 2">
    <name type="scientific">Ramazzottius varieornatus</name>
    <name type="common">Water bear</name>
    <name type="synonym">Tardigrade</name>
    <dbReference type="NCBI Taxonomy" id="947166"/>
    <lineage>
        <taxon>Eukaryota</taxon>
        <taxon>Metazoa</taxon>
        <taxon>Ecdysozoa</taxon>
        <taxon>Tardigrada</taxon>
        <taxon>Eutardigrada</taxon>
        <taxon>Parachela</taxon>
        <taxon>Hypsibioidea</taxon>
        <taxon>Ramazzottiidae</taxon>
        <taxon>Ramazzottius</taxon>
    </lineage>
</organism>
<keyword evidence="2" id="KW-1185">Reference proteome</keyword>
<evidence type="ECO:0000313" key="2">
    <source>
        <dbReference type="Proteomes" id="UP000186922"/>
    </source>
</evidence>
<accession>A0A1D1W734</accession>
<protein>
    <submittedName>
        <fullName evidence="1">Uncharacterized protein</fullName>
    </submittedName>
</protein>
<name>A0A1D1W734_RAMVA</name>
<dbReference type="AlphaFoldDB" id="A0A1D1W734"/>
<sequence length="53" mass="5964">MDETDRSLDMIDYGFFARLLGITPGVLDHPTTFPLSAIAYMRPTVSGLWFEPT</sequence>
<comment type="caution">
    <text evidence="1">The sequence shown here is derived from an EMBL/GenBank/DDBJ whole genome shotgun (WGS) entry which is preliminary data.</text>
</comment>
<dbReference type="EMBL" id="BDGG01000016">
    <property type="protein sequence ID" value="GAV08048.1"/>
    <property type="molecule type" value="Genomic_DNA"/>
</dbReference>
<reference evidence="1 2" key="1">
    <citation type="journal article" date="2016" name="Nat. Commun.">
        <title>Extremotolerant tardigrade genome and improved radiotolerance of human cultured cells by tardigrade-unique protein.</title>
        <authorList>
            <person name="Hashimoto T."/>
            <person name="Horikawa D.D."/>
            <person name="Saito Y."/>
            <person name="Kuwahara H."/>
            <person name="Kozuka-Hata H."/>
            <person name="Shin-I T."/>
            <person name="Minakuchi Y."/>
            <person name="Ohishi K."/>
            <person name="Motoyama A."/>
            <person name="Aizu T."/>
            <person name="Enomoto A."/>
            <person name="Kondo K."/>
            <person name="Tanaka S."/>
            <person name="Hara Y."/>
            <person name="Koshikawa S."/>
            <person name="Sagara H."/>
            <person name="Miura T."/>
            <person name="Yokobori S."/>
            <person name="Miyagawa K."/>
            <person name="Suzuki Y."/>
            <person name="Kubo T."/>
            <person name="Oyama M."/>
            <person name="Kohara Y."/>
            <person name="Fujiyama A."/>
            <person name="Arakawa K."/>
            <person name="Katayama T."/>
            <person name="Toyoda A."/>
            <person name="Kunieda T."/>
        </authorList>
    </citation>
    <scope>NUCLEOTIDE SEQUENCE [LARGE SCALE GENOMIC DNA]</scope>
    <source>
        <strain evidence="1 2">YOKOZUNA-1</strain>
    </source>
</reference>
<gene>
    <name evidence="1" type="primary">RvY_17799-1</name>
    <name evidence="1" type="synonym">RvY_17799.1</name>
    <name evidence="1" type="ORF">RvY_17799</name>
</gene>
<evidence type="ECO:0000313" key="1">
    <source>
        <dbReference type="EMBL" id="GAV08048.1"/>
    </source>
</evidence>
<dbReference type="Proteomes" id="UP000186922">
    <property type="component" value="Unassembled WGS sequence"/>
</dbReference>
<proteinExistence type="predicted"/>